<dbReference type="EMBL" id="GQ241246">
    <property type="protein sequence ID" value="ACY35919.1"/>
    <property type="molecule type" value="Genomic_DNA"/>
</dbReference>
<dbReference type="KEGG" id="vg:8684209"/>
<protein>
    <submittedName>
        <fullName evidence="1">Uncharacterized protein</fullName>
    </submittedName>
</protein>
<reference evidence="1 2" key="1">
    <citation type="journal article" date="2010" name="Microbiology">
        <title>The endolysins of bacteriophages CMP1 and CN77 are specific for the lysis of Clavibacter michiganensis strains.</title>
        <authorList>
            <person name="Wittmann J."/>
            <person name="Eichenlaub R."/>
            <person name="Dreiseikelmann B."/>
        </authorList>
    </citation>
    <scope>NUCLEOTIDE SEQUENCE [LARGE SCALE GENOMIC DNA]</scope>
</reference>
<keyword evidence="2" id="KW-1185">Reference proteome</keyword>
<proteinExistence type="predicted"/>
<dbReference type="GeneID" id="8684209"/>
<dbReference type="Proteomes" id="UP000002628">
    <property type="component" value="Segment"/>
</dbReference>
<dbReference type="RefSeq" id="YP_003359114.1">
    <property type="nucleotide sequence ID" value="NC_013698.1"/>
</dbReference>
<gene>
    <name evidence="1" type="ORF">CMP1-23</name>
</gene>
<dbReference type="Gene3D" id="3.40.50.1110">
    <property type="entry name" value="SGNH hydrolase"/>
    <property type="match status" value="1"/>
</dbReference>
<dbReference type="SUPFAM" id="SSF52266">
    <property type="entry name" value="SGNH hydrolase"/>
    <property type="match status" value="1"/>
</dbReference>
<name>D0U207_9CAUD</name>
<evidence type="ECO:0000313" key="1">
    <source>
        <dbReference type="EMBL" id="ACY35919.1"/>
    </source>
</evidence>
<accession>D0U207</accession>
<organism evidence="1 2">
    <name type="scientific">Clavibacter phage CMP1</name>
    <dbReference type="NCBI Taxonomy" id="686439"/>
    <lineage>
        <taxon>Viruses</taxon>
        <taxon>Duplodnaviria</taxon>
        <taxon>Heunggongvirae</taxon>
        <taxon>Uroviricota</taxon>
        <taxon>Caudoviricetes</taxon>
        <taxon>Cimpunavirus</taxon>
        <taxon>Cimpunavirus CMP1</taxon>
    </lineage>
</organism>
<evidence type="ECO:0000313" key="2">
    <source>
        <dbReference type="Proteomes" id="UP000002628"/>
    </source>
</evidence>
<sequence>MPTGNADNFPIMTLTVAGASVSATFGTSGNIKTVTTTLTTAEVSALLNWDRAWTSTSDARFRMDNISVSATATPNSSVSNLPALTLYNGSVAGSKIAVQLANMVAMYPVAPDLLFIGHSMNYEEMNGPDFMALIQDFVDKLEARFSKKIPVIFLGENPRFLIAGSGTPATRIPSHAARVRYARAYCRKKGWPYIAAFEAFSKRQDGGLGLMENDGIHPKQEDGALLMAALTTQLLVGLSLRPR</sequence>
<dbReference type="InterPro" id="IPR036514">
    <property type="entry name" value="SGNH_hydro_sf"/>
</dbReference>